<dbReference type="PANTHER" id="PTHR33571">
    <property type="entry name" value="SSL8005 PROTEIN"/>
    <property type="match status" value="1"/>
</dbReference>
<evidence type="ECO:0000256" key="4">
    <source>
        <dbReference type="ARBA" id="ARBA00022695"/>
    </source>
</evidence>
<evidence type="ECO:0000256" key="8">
    <source>
        <dbReference type="ARBA" id="ARBA00022842"/>
    </source>
</evidence>
<evidence type="ECO:0000313" key="12">
    <source>
        <dbReference type="Proteomes" id="UP000013520"/>
    </source>
</evidence>
<dbReference type="eggNOG" id="COG1669">
    <property type="taxonomic scope" value="Bacteria"/>
</dbReference>
<dbReference type="CDD" id="cd05403">
    <property type="entry name" value="NT_KNTase_like"/>
    <property type="match status" value="1"/>
</dbReference>
<comment type="cofactor">
    <cofactor evidence="1">
        <name>Mg(2+)</name>
        <dbReference type="ChEBI" id="CHEBI:18420"/>
    </cofactor>
</comment>
<evidence type="ECO:0000259" key="10">
    <source>
        <dbReference type="Pfam" id="PF01909"/>
    </source>
</evidence>
<organism evidence="11 12">
    <name type="scientific">Desulfoscipio gibsoniae DSM 7213</name>
    <dbReference type="NCBI Taxonomy" id="767817"/>
    <lineage>
        <taxon>Bacteria</taxon>
        <taxon>Bacillati</taxon>
        <taxon>Bacillota</taxon>
        <taxon>Clostridia</taxon>
        <taxon>Eubacteriales</taxon>
        <taxon>Desulfallaceae</taxon>
        <taxon>Desulfoscipio</taxon>
    </lineage>
</organism>
<keyword evidence="7" id="KW-0067">ATP-binding</keyword>
<evidence type="ECO:0000256" key="2">
    <source>
        <dbReference type="ARBA" id="ARBA00022649"/>
    </source>
</evidence>
<keyword evidence="6" id="KW-0547">Nucleotide-binding</keyword>
<dbReference type="Pfam" id="PF01909">
    <property type="entry name" value="NTP_transf_2"/>
    <property type="match status" value="1"/>
</dbReference>
<accession>R4KML5</accession>
<reference evidence="11 12" key="1">
    <citation type="submission" date="2012-01" db="EMBL/GenBank/DDBJ databases">
        <title>Complete sequence of Desulfotomaculum gibsoniae DSM 7213.</title>
        <authorList>
            <consortium name="US DOE Joint Genome Institute"/>
            <person name="Lucas S."/>
            <person name="Han J."/>
            <person name="Lapidus A."/>
            <person name="Cheng J.-F."/>
            <person name="Goodwin L."/>
            <person name="Pitluck S."/>
            <person name="Peters L."/>
            <person name="Ovchinnikova G."/>
            <person name="Teshima H."/>
            <person name="Detter J.C."/>
            <person name="Han C."/>
            <person name="Tapia R."/>
            <person name="Land M."/>
            <person name="Hauser L."/>
            <person name="Kyrpides N."/>
            <person name="Ivanova N."/>
            <person name="Pagani I."/>
            <person name="Parshina S."/>
            <person name="Plugge C."/>
            <person name="Muyzer G."/>
            <person name="Kuever J."/>
            <person name="Ivanova A."/>
            <person name="Nazina T."/>
            <person name="Klenk H.-P."/>
            <person name="Brambilla E."/>
            <person name="Spring S."/>
            <person name="Stams A.F."/>
            <person name="Woyke T."/>
        </authorList>
    </citation>
    <scope>NUCLEOTIDE SEQUENCE [LARGE SCALE GENOMIC DNA]</scope>
    <source>
        <strain evidence="11 12">DSM 7213</strain>
    </source>
</reference>
<dbReference type="RefSeq" id="WP_006522232.1">
    <property type="nucleotide sequence ID" value="NC_021184.1"/>
</dbReference>
<dbReference type="AlphaFoldDB" id="R4KML5"/>
<evidence type="ECO:0000256" key="5">
    <source>
        <dbReference type="ARBA" id="ARBA00022723"/>
    </source>
</evidence>
<comment type="similarity">
    <text evidence="9">Belongs to the MntA antitoxin family.</text>
</comment>
<dbReference type="GO" id="GO:0046872">
    <property type="term" value="F:metal ion binding"/>
    <property type="evidence" value="ECO:0007669"/>
    <property type="project" value="UniProtKB-KW"/>
</dbReference>
<proteinExistence type="inferred from homology"/>
<keyword evidence="5" id="KW-0479">Metal-binding</keyword>
<evidence type="ECO:0000256" key="3">
    <source>
        <dbReference type="ARBA" id="ARBA00022679"/>
    </source>
</evidence>
<dbReference type="STRING" id="767817.Desgi_4701"/>
<keyword evidence="12" id="KW-1185">Reference proteome</keyword>
<dbReference type="InterPro" id="IPR002934">
    <property type="entry name" value="Polymerase_NTP_transf_dom"/>
</dbReference>
<dbReference type="InterPro" id="IPR043519">
    <property type="entry name" value="NT_sf"/>
</dbReference>
<gene>
    <name evidence="11" type="ORF">Desgi_4701</name>
</gene>
<dbReference type="GO" id="GO:0016779">
    <property type="term" value="F:nucleotidyltransferase activity"/>
    <property type="evidence" value="ECO:0007669"/>
    <property type="project" value="UniProtKB-KW"/>
</dbReference>
<evidence type="ECO:0000256" key="7">
    <source>
        <dbReference type="ARBA" id="ARBA00022840"/>
    </source>
</evidence>
<evidence type="ECO:0000256" key="9">
    <source>
        <dbReference type="ARBA" id="ARBA00038276"/>
    </source>
</evidence>
<feature type="domain" description="Polymerase nucleotidyl transferase" evidence="10">
    <location>
        <begin position="19"/>
        <end position="94"/>
    </location>
</feature>
<dbReference type="HOGENOM" id="CLU_130257_10_1_9"/>
<dbReference type="PANTHER" id="PTHR33571:SF14">
    <property type="entry name" value="PROTEIN ADENYLYLTRANSFERASE MJ0435-RELATED"/>
    <property type="match status" value="1"/>
</dbReference>
<keyword evidence="3 11" id="KW-0808">Transferase</keyword>
<keyword evidence="4" id="KW-0548">Nucleotidyltransferase</keyword>
<dbReference type="KEGG" id="dgi:Desgi_4701"/>
<protein>
    <submittedName>
        <fullName evidence="11">Putative nucleotidyltransferase</fullName>
    </submittedName>
</protein>
<dbReference type="EMBL" id="CP003273">
    <property type="protein sequence ID" value="AGL03924.1"/>
    <property type="molecule type" value="Genomic_DNA"/>
</dbReference>
<dbReference type="Gene3D" id="3.30.460.10">
    <property type="entry name" value="Beta Polymerase, domain 2"/>
    <property type="match status" value="1"/>
</dbReference>
<evidence type="ECO:0000256" key="1">
    <source>
        <dbReference type="ARBA" id="ARBA00001946"/>
    </source>
</evidence>
<dbReference type="GO" id="GO:0005524">
    <property type="term" value="F:ATP binding"/>
    <property type="evidence" value="ECO:0007669"/>
    <property type="project" value="UniProtKB-KW"/>
</dbReference>
<sequence>MNNGNAILAKIETNMIKIKGFGVKKIGLFGSFARGEQNDTSDIDILVEFYQNHKTFDNYMDLKFYLEDLLNRKVDLVIAEAIKPDLKPNITGSVRYAQGI</sequence>
<keyword evidence="2" id="KW-1277">Toxin-antitoxin system</keyword>
<dbReference type="Proteomes" id="UP000013520">
    <property type="component" value="Chromosome"/>
</dbReference>
<evidence type="ECO:0000313" key="11">
    <source>
        <dbReference type="EMBL" id="AGL03924.1"/>
    </source>
</evidence>
<keyword evidence="8" id="KW-0460">Magnesium</keyword>
<dbReference type="InterPro" id="IPR052038">
    <property type="entry name" value="Type-VII_TA_antitoxin"/>
</dbReference>
<dbReference type="OrthoDB" id="90159at2"/>
<dbReference type="SUPFAM" id="SSF81301">
    <property type="entry name" value="Nucleotidyltransferase"/>
    <property type="match status" value="1"/>
</dbReference>
<evidence type="ECO:0000256" key="6">
    <source>
        <dbReference type="ARBA" id="ARBA00022741"/>
    </source>
</evidence>
<name>R4KML5_9FIRM</name>